<evidence type="ECO:0000256" key="8">
    <source>
        <dbReference type="ARBA" id="ARBA00022989"/>
    </source>
</evidence>
<dbReference type="GO" id="GO:0016887">
    <property type="term" value="F:ATP hydrolysis activity"/>
    <property type="evidence" value="ECO:0007669"/>
    <property type="project" value="InterPro"/>
</dbReference>
<keyword evidence="7" id="KW-1278">Translocase</keyword>
<dbReference type="SMART" id="SM00382">
    <property type="entry name" value="AAA"/>
    <property type="match status" value="1"/>
</dbReference>
<evidence type="ECO:0000259" key="13">
    <source>
        <dbReference type="PROSITE" id="PS50929"/>
    </source>
</evidence>
<evidence type="ECO:0000256" key="11">
    <source>
        <dbReference type="SAM" id="Phobius"/>
    </source>
</evidence>
<dbReference type="PANTHER" id="PTHR24221">
    <property type="entry name" value="ATP-BINDING CASSETTE SUB-FAMILY B"/>
    <property type="match status" value="1"/>
</dbReference>
<dbReference type="InterPro" id="IPR003593">
    <property type="entry name" value="AAA+_ATPase"/>
</dbReference>
<feature type="transmembrane region" description="Helical" evidence="11">
    <location>
        <begin position="129"/>
        <end position="149"/>
    </location>
</feature>
<gene>
    <name evidence="14" type="ORF">HAKA00212_LOCUS9536</name>
</gene>
<sequence length="461" mass="47965">MAMFYSWQMSLATLGTIIPMSIGGVIEMQAAQGVALDSNKAQEGGEAGATVASAVVGVRTVHAFGMNEAVLGDYRVILEKKMKSDAKKSSIAGIALGYSQGVPMFVYAFLFWLGAYLVNQGDLNFEDMLAALFCLISVSFSMGDAAGLAGDQAAAKKAVARCFGLLDLAEEREPAGGEGARPAECAGALEFADLKFAYPERPDAQVYDGFSLSVGAGQTVALCGPSGGGKSTCMALLLGFYRPLAGSITLDGRDIRDLDLRWLRAQIGYVGQEPVLFAGTIRENVVYGAGGAPVGDAELDAAAGAARALDFVKGFPRGWETDVGEKSSLLSGGQKQRLAIARAILKSPKILLLDEATSALDNENEKLVQAALDDLQRGGRFTTLVIAHRLSTIQGANSIAVVSGGQVKQLGTHEALMKEESGLYRQLVQAAERGGGGGNKAKVAATVVAVDGEEASPSPKG</sequence>
<evidence type="ECO:0000256" key="4">
    <source>
        <dbReference type="ARBA" id="ARBA00022737"/>
    </source>
</evidence>
<dbReference type="AlphaFoldDB" id="A0A7S4D629"/>
<keyword evidence="2" id="KW-0813">Transport</keyword>
<keyword evidence="5" id="KW-0547">Nucleotide-binding</keyword>
<dbReference type="FunFam" id="3.40.50.300:FF:000479">
    <property type="entry name" value="Multidrug resistance protein 1A"/>
    <property type="match status" value="1"/>
</dbReference>
<accession>A0A7S4D629</accession>
<dbReference type="PROSITE" id="PS50929">
    <property type="entry name" value="ABC_TM1F"/>
    <property type="match status" value="1"/>
</dbReference>
<dbReference type="Pfam" id="PF00005">
    <property type="entry name" value="ABC_tran"/>
    <property type="match status" value="1"/>
</dbReference>
<name>A0A7S4D629_HETAK</name>
<dbReference type="InterPro" id="IPR036640">
    <property type="entry name" value="ABC1_TM_sf"/>
</dbReference>
<keyword evidence="9 11" id="KW-0472">Membrane</keyword>
<evidence type="ECO:0000256" key="5">
    <source>
        <dbReference type="ARBA" id="ARBA00022741"/>
    </source>
</evidence>
<reference evidence="14" key="1">
    <citation type="submission" date="2021-01" db="EMBL/GenBank/DDBJ databases">
        <authorList>
            <person name="Corre E."/>
            <person name="Pelletier E."/>
            <person name="Niang G."/>
            <person name="Scheremetjew M."/>
            <person name="Finn R."/>
            <person name="Kale V."/>
            <person name="Holt S."/>
            <person name="Cochrane G."/>
            <person name="Meng A."/>
            <person name="Brown T."/>
            <person name="Cohen L."/>
        </authorList>
    </citation>
    <scope>NUCLEOTIDE SEQUENCE</scope>
    <source>
        <strain evidence="14">CCMP3107</strain>
    </source>
</reference>
<feature type="domain" description="ABC transporter" evidence="12">
    <location>
        <begin position="189"/>
        <end position="429"/>
    </location>
</feature>
<evidence type="ECO:0000256" key="9">
    <source>
        <dbReference type="ARBA" id="ARBA00023136"/>
    </source>
</evidence>
<organism evidence="14">
    <name type="scientific">Heterosigma akashiwo</name>
    <name type="common">Chromophytic alga</name>
    <name type="synonym">Heterosigma carterae</name>
    <dbReference type="NCBI Taxonomy" id="2829"/>
    <lineage>
        <taxon>Eukaryota</taxon>
        <taxon>Sar</taxon>
        <taxon>Stramenopiles</taxon>
        <taxon>Ochrophyta</taxon>
        <taxon>Raphidophyceae</taxon>
        <taxon>Chattonellales</taxon>
        <taxon>Chattonellaceae</taxon>
        <taxon>Heterosigma</taxon>
    </lineage>
</organism>
<evidence type="ECO:0000259" key="12">
    <source>
        <dbReference type="PROSITE" id="PS50893"/>
    </source>
</evidence>
<dbReference type="Gene3D" id="1.20.1560.10">
    <property type="entry name" value="ABC transporter type 1, transmembrane domain"/>
    <property type="match status" value="1"/>
</dbReference>
<dbReference type="PANTHER" id="PTHR24221:SF620">
    <property type="entry name" value="ABC TRANSMEMBRANE TYPE-1 DOMAIN-CONTAINING PROTEIN"/>
    <property type="match status" value="1"/>
</dbReference>
<feature type="domain" description="ABC transmembrane type-1" evidence="13">
    <location>
        <begin position="1"/>
        <end position="154"/>
    </location>
</feature>
<keyword evidence="3 11" id="KW-0812">Transmembrane</keyword>
<evidence type="ECO:0000256" key="7">
    <source>
        <dbReference type="ARBA" id="ARBA00022967"/>
    </source>
</evidence>
<dbReference type="SUPFAM" id="SSF52540">
    <property type="entry name" value="P-loop containing nucleoside triphosphate hydrolases"/>
    <property type="match status" value="1"/>
</dbReference>
<keyword evidence="10" id="KW-0325">Glycoprotein</keyword>
<dbReference type="InterPro" id="IPR027417">
    <property type="entry name" value="P-loop_NTPase"/>
</dbReference>
<dbReference type="InterPro" id="IPR011527">
    <property type="entry name" value="ABC1_TM_dom"/>
</dbReference>
<dbReference type="EMBL" id="HBIU01020427">
    <property type="protein sequence ID" value="CAE0630839.1"/>
    <property type="molecule type" value="Transcribed_RNA"/>
</dbReference>
<evidence type="ECO:0000256" key="6">
    <source>
        <dbReference type="ARBA" id="ARBA00022840"/>
    </source>
</evidence>
<dbReference type="SUPFAM" id="SSF90123">
    <property type="entry name" value="ABC transporter transmembrane region"/>
    <property type="match status" value="1"/>
</dbReference>
<dbReference type="InterPro" id="IPR017871">
    <property type="entry name" value="ABC_transporter-like_CS"/>
</dbReference>
<dbReference type="GO" id="GO:0016020">
    <property type="term" value="C:membrane"/>
    <property type="evidence" value="ECO:0007669"/>
    <property type="project" value="UniProtKB-SubCell"/>
</dbReference>
<dbReference type="GO" id="GO:0005524">
    <property type="term" value="F:ATP binding"/>
    <property type="evidence" value="ECO:0007669"/>
    <property type="project" value="UniProtKB-KW"/>
</dbReference>
<dbReference type="PROSITE" id="PS00211">
    <property type="entry name" value="ABC_TRANSPORTER_1"/>
    <property type="match status" value="1"/>
</dbReference>
<comment type="subcellular location">
    <subcellularLocation>
        <location evidence="1">Membrane</location>
        <topology evidence="1">Multi-pass membrane protein</topology>
    </subcellularLocation>
</comment>
<keyword evidence="6" id="KW-0067">ATP-binding</keyword>
<dbReference type="PROSITE" id="PS50893">
    <property type="entry name" value="ABC_TRANSPORTER_2"/>
    <property type="match status" value="1"/>
</dbReference>
<evidence type="ECO:0008006" key="15">
    <source>
        <dbReference type="Google" id="ProtNLM"/>
    </source>
</evidence>
<protein>
    <recommendedName>
        <fullName evidence="15">ABC transporter domain-containing protein</fullName>
    </recommendedName>
</protein>
<dbReference type="Gene3D" id="3.40.50.300">
    <property type="entry name" value="P-loop containing nucleotide triphosphate hydrolases"/>
    <property type="match status" value="1"/>
</dbReference>
<dbReference type="Pfam" id="PF00664">
    <property type="entry name" value="ABC_membrane"/>
    <property type="match status" value="1"/>
</dbReference>
<keyword evidence="8 11" id="KW-1133">Transmembrane helix</keyword>
<feature type="transmembrane region" description="Helical" evidence="11">
    <location>
        <begin position="91"/>
        <end position="117"/>
    </location>
</feature>
<dbReference type="GO" id="GO:0140359">
    <property type="term" value="F:ABC-type transporter activity"/>
    <property type="evidence" value="ECO:0007669"/>
    <property type="project" value="InterPro"/>
</dbReference>
<keyword evidence="4" id="KW-0677">Repeat</keyword>
<evidence type="ECO:0000256" key="2">
    <source>
        <dbReference type="ARBA" id="ARBA00022448"/>
    </source>
</evidence>
<evidence type="ECO:0000313" key="14">
    <source>
        <dbReference type="EMBL" id="CAE0630839.1"/>
    </source>
</evidence>
<dbReference type="InterPro" id="IPR003439">
    <property type="entry name" value="ABC_transporter-like_ATP-bd"/>
</dbReference>
<dbReference type="InterPro" id="IPR039421">
    <property type="entry name" value="Type_1_exporter"/>
</dbReference>
<evidence type="ECO:0000256" key="3">
    <source>
        <dbReference type="ARBA" id="ARBA00022692"/>
    </source>
</evidence>
<proteinExistence type="predicted"/>
<evidence type="ECO:0000256" key="1">
    <source>
        <dbReference type="ARBA" id="ARBA00004141"/>
    </source>
</evidence>
<evidence type="ECO:0000256" key="10">
    <source>
        <dbReference type="ARBA" id="ARBA00023180"/>
    </source>
</evidence>